<dbReference type="InterPro" id="IPR036962">
    <property type="entry name" value="Glyco_hydro_3_N_sf"/>
</dbReference>
<comment type="catalytic activity">
    <reaction evidence="1">
        <text>Hydrolysis of terminal non-reducing N-acetyl-D-hexosamine residues in N-acetyl-beta-D-hexosaminides.</text>
        <dbReference type="EC" id="3.2.1.52"/>
    </reaction>
</comment>
<protein>
    <recommendedName>
        <fullName evidence="3">beta-N-acetylhexosaminidase</fullName>
        <ecNumber evidence="3">3.2.1.52</ecNumber>
    </recommendedName>
</protein>
<keyword evidence="9" id="KW-1185">Reference proteome</keyword>
<dbReference type="InterPro" id="IPR001764">
    <property type="entry name" value="Glyco_hydro_3_N"/>
</dbReference>
<dbReference type="InterPro" id="IPR019800">
    <property type="entry name" value="Glyco_hydro_3_AS"/>
</dbReference>
<dbReference type="Pfam" id="PF00933">
    <property type="entry name" value="Glyco_hydro_3"/>
    <property type="match status" value="1"/>
</dbReference>
<keyword evidence="4" id="KW-0378">Hydrolase</keyword>
<evidence type="ECO:0000313" key="8">
    <source>
        <dbReference type="EMBL" id="NQX46847.1"/>
    </source>
</evidence>
<evidence type="ECO:0000256" key="3">
    <source>
        <dbReference type="ARBA" id="ARBA00012663"/>
    </source>
</evidence>
<evidence type="ECO:0000256" key="1">
    <source>
        <dbReference type="ARBA" id="ARBA00001231"/>
    </source>
</evidence>
<comment type="caution">
    <text evidence="8">The sequence shown here is derived from an EMBL/GenBank/DDBJ whole genome shotgun (WGS) entry which is preliminary data.</text>
</comment>
<dbReference type="PRINTS" id="PR00133">
    <property type="entry name" value="GLHYDRLASE3"/>
</dbReference>
<evidence type="ECO:0000256" key="5">
    <source>
        <dbReference type="ARBA" id="ARBA00023295"/>
    </source>
</evidence>
<dbReference type="PANTHER" id="PTHR30480:SF13">
    <property type="entry name" value="BETA-HEXOSAMINIDASE"/>
    <property type="match status" value="1"/>
</dbReference>
<proteinExistence type="inferred from homology"/>
<evidence type="ECO:0000259" key="7">
    <source>
        <dbReference type="Pfam" id="PF00933"/>
    </source>
</evidence>
<reference evidence="8 9" key="1">
    <citation type="submission" date="2020-05" db="EMBL/GenBank/DDBJ databases">
        <title>Paenibacillus glebae, sp. nov., Paenibacillus humi sp. nov., Paenibacillus pedi sp. nov., Paenibacillus terrestris sp. nov. and Paenibacillus terricola sp. nov., isolated from a forest top soil sample.</title>
        <authorList>
            <person name="Qi S."/>
            <person name="Carlier A."/>
            <person name="Cnockaert M."/>
            <person name="Vandamme P."/>
        </authorList>
    </citation>
    <scope>NUCLEOTIDE SEQUENCE [LARGE SCALE GENOMIC DNA]</scope>
    <source>
        <strain evidence="8 9">LMG 29502</strain>
    </source>
</reference>
<dbReference type="InterPro" id="IPR050226">
    <property type="entry name" value="NagZ_Beta-hexosaminidase"/>
</dbReference>
<name>A0ABX2DRQ2_9BACL</name>
<gene>
    <name evidence="8" type="ORF">HQN87_16025</name>
</gene>
<dbReference type="PANTHER" id="PTHR30480">
    <property type="entry name" value="BETA-HEXOSAMINIDASE-RELATED"/>
    <property type="match status" value="1"/>
</dbReference>
<evidence type="ECO:0000256" key="2">
    <source>
        <dbReference type="ARBA" id="ARBA00005336"/>
    </source>
</evidence>
<evidence type="ECO:0000313" key="9">
    <source>
        <dbReference type="Proteomes" id="UP000711047"/>
    </source>
</evidence>
<dbReference type="InterPro" id="IPR017853">
    <property type="entry name" value="GH"/>
</dbReference>
<dbReference type="InterPro" id="IPR036881">
    <property type="entry name" value="Glyco_hydro_3_C_sf"/>
</dbReference>
<keyword evidence="5" id="KW-0326">Glycosidase</keyword>
<dbReference type="Gene3D" id="3.40.50.1700">
    <property type="entry name" value="Glycoside hydrolase family 3 C-terminal domain"/>
    <property type="match status" value="1"/>
</dbReference>
<dbReference type="PROSITE" id="PS00775">
    <property type="entry name" value="GLYCOSYL_HYDROL_F3"/>
    <property type="match status" value="1"/>
</dbReference>
<dbReference type="RefSeq" id="WP_173135296.1">
    <property type="nucleotide sequence ID" value="NZ_JABMKX010000008.1"/>
</dbReference>
<dbReference type="Gene3D" id="3.20.20.300">
    <property type="entry name" value="Glycoside hydrolase, family 3, N-terminal domain"/>
    <property type="match status" value="1"/>
</dbReference>
<feature type="region of interest" description="Disordered" evidence="6">
    <location>
        <begin position="554"/>
        <end position="573"/>
    </location>
</feature>
<evidence type="ECO:0000256" key="6">
    <source>
        <dbReference type="SAM" id="MobiDB-lite"/>
    </source>
</evidence>
<sequence length="573" mass="63461">MQRPLSNEEQDWVERTLEGLSLRELIGQTMQDHAGRLPFKGDDEAALRRYLEQYPVGSFFIGGEVIQKAAGKAGDYRSWAGMLQSISRLPLLFSGDLEFGAGSAVRSLTAFPPLLALAAADDEDMAYEYGKYTAMEGRAAGFTWALAPGTDLLLNWMNPVITTRCLGDDARRAARLSAALMRGMQDYGMAACAKHFPGDGVDYRDQHIITTINSLSEEEWFSTYGEVSRTIIDQGVMSYMTGHIALPWIEGGAGSTKPVPATVSERITTELLRERMGFDGVVLSDALDMGGFLAWGDYEKRIIDCFNCGTDVLLWPGVRYFAVMEQAVADGRVSRERLSASVRRILEMKARLGVHSAGAAGEDGAALPLLDDKLRPELDREVRQFSRALAGRCLTLVRNRTGQLPLNPQTVRRVLVIMLNKVTEGRRYERMNLFVEQLKARGLQVDILDEFEPLTTLRQWELSGVHWDAAFAPYFLPLHGMMNTARPVGEAAKAIWAMQHAETVTPIGVSFASPYLLQDIPFLDTLVNAYSLHEDTVELTVQALFGEIQFQGSSPVHADTQGEDYGSRGIRMS</sequence>
<dbReference type="EC" id="3.2.1.52" evidence="3"/>
<dbReference type="EMBL" id="JABMKX010000008">
    <property type="protein sequence ID" value="NQX46847.1"/>
    <property type="molecule type" value="Genomic_DNA"/>
</dbReference>
<organism evidence="8 9">
    <name type="scientific">Paenibacillus tritici</name>
    <dbReference type="NCBI Taxonomy" id="1873425"/>
    <lineage>
        <taxon>Bacteria</taxon>
        <taxon>Bacillati</taxon>
        <taxon>Bacillota</taxon>
        <taxon>Bacilli</taxon>
        <taxon>Bacillales</taxon>
        <taxon>Paenibacillaceae</taxon>
        <taxon>Paenibacillus</taxon>
    </lineage>
</organism>
<dbReference type="Proteomes" id="UP000711047">
    <property type="component" value="Unassembled WGS sequence"/>
</dbReference>
<dbReference type="SUPFAM" id="SSF51445">
    <property type="entry name" value="(Trans)glycosidases"/>
    <property type="match status" value="1"/>
</dbReference>
<evidence type="ECO:0000256" key="4">
    <source>
        <dbReference type="ARBA" id="ARBA00022801"/>
    </source>
</evidence>
<comment type="similarity">
    <text evidence="2">Belongs to the glycosyl hydrolase 3 family.</text>
</comment>
<feature type="domain" description="Glycoside hydrolase family 3 N-terminal" evidence="7">
    <location>
        <begin position="34"/>
        <end position="347"/>
    </location>
</feature>
<accession>A0ABX2DRQ2</accession>